<dbReference type="PANTHER" id="PTHR30136">
    <property type="entry name" value="HELIX-TURN-HELIX TRANSCRIPTIONAL REGULATOR, ICLR FAMILY"/>
    <property type="match status" value="1"/>
</dbReference>
<dbReference type="EMBL" id="JAVHUY010000007">
    <property type="protein sequence ID" value="MDQ7904797.1"/>
    <property type="molecule type" value="Genomic_DNA"/>
</dbReference>
<feature type="domain" description="IclR-ED" evidence="5">
    <location>
        <begin position="72"/>
        <end position="255"/>
    </location>
</feature>
<accession>A0ABU0ZCL1</accession>
<evidence type="ECO:0000259" key="5">
    <source>
        <dbReference type="PROSITE" id="PS51078"/>
    </source>
</evidence>
<evidence type="ECO:0000256" key="2">
    <source>
        <dbReference type="ARBA" id="ARBA00023125"/>
    </source>
</evidence>
<dbReference type="SUPFAM" id="SSF46785">
    <property type="entry name" value="Winged helix' DNA-binding domain"/>
    <property type="match status" value="1"/>
</dbReference>
<dbReference type="PROSITE" id="PS51078">
    <property type="entry name" value="ICLR_ED"/>
    <property type="match status" value="1"/>
</dbReference>
<dbReference type="SMART" id="SM00346">
    <property type="entry name" value="HTH_ICLR"/>
    <property type="match status" value="1"/>
</dbReference>
<reference evidence="6 7" key="1">
    <citation type="submission" date="2023-08" db="EMBL/GenBank/DDBJ databases">
        <title>Phytohabitans sansha sp. nov., isolated from marine sediment.</title>
        <authorList>
            <person name="Zhao Y."/>
            <person name="Yi K."/>
        </authorList>
    </citation>
    <scope>NUCLEOTIDE SEQUENCE [LARGE SCALE GENOMIC DNA]</scope>
    <source>
        <strain evidence="6 7">ZYX-F-186</strain>
    </source>
</reference>
<evidence type="ECO:0000256" key="1">
    <source>
        <dbReference type="ARBA" id="ARBA00023015"/>
    </source>
</evidence>
<dbReference type="InterPro" id="IPR050707">
    <property type="entry name" value="HTH_MetabolicPath_Reg"/>
</dbReference>
<name>A0ABU0ZCL1_9ACTN</name>
<evidence type="ECO:0000313" key="6">
    <source>
        <dbReference type="EMBL" id="MDQ7904797.1"/>
    </source>
</evidence>
<dbReference type="Pfam" id="PF01614">
    <property type="entry name" value="IclR_C"/>
    <property type="match status" value="1"/>
</dbReference>
<gene>
    <name evidence="6" type="ORF">RB614_09720</name>
</gene>
<dbReference type="InterPro" id="IPR014757">
    <property type="entry name" value="Tscrpt_reg_IclR_C"/>
</dbReference>
<dbReference type="PANTHER" id="PTHR30136:SF24">
    <property type="entry name" value="HTH-TYPE TRANSCRIPTIONAL REPRESSOR ALLR"/>
    <property type="match status" value="1"/>
</dbReference>
<keyword evidence="2" id="KW-0238">DNA-binding</keyword>
<keyword evidence="1" id="KW-0805">Transcription regulation</keyword>
<dbReference type="PROSITE" id="PS51077">
    <property type="entry name" value="HTH_ICLR"/>
    <property type="match status" value="1"/>
</dbReference>
<dbReference type="Gene3D" id="1.10.10.10">
    <property type="entry name" value="Winged helix-like DNA-binding domain superfamily/Winged helix DNA-binding domain"/>
    <property type="match status" value="1"/>
</dbReference>
<proteinExistence type="predicted"/>
<feature type="domain" description="HTH iclR-type" evidence="4">
    <location>
        <begin position="12"/>
        <end position="71"/>
    </location>
</feature>
<dbReference type="Pfam" id="PF09339">
    <property type="entry name" value="HTH_IclR"/>
    <property type="match status" value="1"/>
</dbReference>
<evidence type="ECO:0000259" key="4">
    <source>
        <dbReference type="PROSITE" id="PS51077"/>
    </source>
</evidence>
<dbReference type="SUPFAM" id="SSF55781">
    <property type="entry name" value="GAF domain-like"/>
    <property type="match status" value="1"/>
</dbReference>
<comment type="caution">
    <text evidence="6">The sequence shown here is derived from an EMBL/GenBank/DDBJ whole genome shotgun (WGS) entry which is preliminary data.</text>
</comment>
<evidence type="ECO:0000313" key="7">
    <source>
        <dbReference type="Proteomes" id="UP001230908"/>
    </source>
</evidence>
<keyword evidence="3" id="KW-0804">Transcription</keyword>
<dbReference type="Proteomes" id="UP001230908">
    <property type="component" value="Unassembled WGS sequence"/>
</dbReference>
<dbReference type="InterPro" id="IPR029016">
    <property type="entry name" value="GAF-like_dom_sf"/>
</dbReference>
<dbReference type="InterPro" id="IPR005471">
    <property type="entry name" value="Tscrpt_reg_IclR_N"/>
</dbReference>
<keyword evidence="7" id="KW-1185">Reference proteome</keyword>
<evidence type="ECO:0000256" key="3">
    <source>
        <dbReference type="ARBA" id="ARBA00023163"/>
    </source>
</evidence>
<dbReference type="Gene3D" id="3.30.450.40">
    <property type="match status" value="1"/>
</dbReference>
<dbReference type="RefSeq" id="WP_308712066.1">
    <property type="nucleotide sequence ID" value="NZ_JAVHUY010000007.1"/>
</dbReference>
<dbReference type="InterPro" id="IPR036388">
    <property type="entry name" value="WH-like_DNA-bd_sf"/>
</dbReference>
<organism evidence="6 7">
    <name type="scientific">Phytohabitans maris</name>
    <dbReference type="NCBI Taxonomy" id="3071409"/>
    <lineage>
        <taxon>Bacteria</taxon>
        <taxon>Bacillati</taxon>
        <taxon>Actinomycetota</taxon>
        <taxon>Actinomycetes</taxon>
        <taxon>Micromonosporales</taxon>
        <taxon>Micromonosporaceae</taxon>
    </lineage>
</organism>
<protein>
    <submittedName>
        <fullName evidence="6">IclR family transcriptional regulator</fullName>
    </submittedName>
</protein>
<dbReference type="InterPro" id="IPR036390">
    <property type="entry name" value="WH_DNA-bd_sf"/>
</dbReference>
<sequence length="264" mass="29346">MDPSEREPPRANQGVERALTALTVLAEEPATLAQLATRLGVHKSSVLRMLQTMEARSFVRRDDQQRYHLGSQLFALANRALEDMDLREVAADALTKLANSCGHTVKLAERQGTDVVYIDKRESRMPVRSYSRVGARLPMHCTALGKAMLAFRPPTEADDIIARCTLLPRTERTHTTPETLRDDLTEVRRRGFAIDERENEDSVRCIAAPIRNVHSVAEAAVSISVPTALATLDELLELHPLLIEAADTVSSRFGWNPTPKAIHL</sequence>